<gene>
    <name evidence="5" type="ORF">AKO1_006915</name>
</gene>
<name>A0AAW2YUL8_9EUKA</name>
<dbReference type="GO" id="GO:0006355">
    <property type="term" value="P:regulation of DNA-templated transcription"/>
    <property type="evidence" value="ECO:0007669"/>
    <property type="project" value="TreeGrafter"/>
</dbReference>
<feature type="region of interest" description="Disordered" evidence="4">
    <location>
        <begin position="1"/>
        <end position="20"/>
    </location>
</feature>
<dbReference type="Proteomes" id="UP001431209">
    <property type="component" value="Unassembled WGS sequence"/>
</dbReference>
<dbReference type="InterPro" id="IPR015525">
    <property type="entry name" value="BRCA2"/>
</dbReference>
<dbReference type="Pfam" id="PF00634">
    <property type="entry name" value="BRCA2"/>
    <property type="match status" value="1"/>
</dbReference>
<evidence type="ECO:0000256" key="4">
    <source>
        <dbReference type="SAM" id="MobiDB-lite"/>
    </source>
</evidence>
<comment type="caution">
    <text evidence="5">The sequence shown here is derived from an EMBL/GenBank/DDBJ whole genome shotgun (WGS) entry which is preliminary data.</text>
</comment>
<organism evidence="5 6">
    <name type="scientific">Acrasis kona</name>
    <dbReference type="NCBI Taxonomy" id="1008807"/>
    <lineage>
        <taxon>Eukaryota</taxon>
        <taxon>Discoba</taxon>
        <taxon>Heterolobosea</taxon>
        <taxon>Tetramitia</taxon>
        <taxon>Eutetramitia</taxon>
        <taxon>Acrasidae</taxon>
        <taxon>Acrasis</taxon>
    </lineage>
</organism>
<protein>
    <submittedName>
        <fullName evidence="5">Uncharacterized protein</fullName>
    </submittedName>
</protein>
<dbReference type="PROSITE" id="PS50138">
    <property type="entry name" value="BRCA2_REPEAT"/>
    <property type="match status" value="1"/>
</dbReference>
<keyword evidence="1" id="KW-0677">Repeat</keyword>
<feature type="compositionally biased region" description="Basic and acidic residues" evidence="4">
    <location>
        <begin position="1"/>
        <end position="14"/>
    </location>
</feature>
<evidence type="ECO:0000256" key="2">
    <source>
        <dbReference type="ARBA" id="ARBA00022763"/>
    </source>
</evidence>
<keyword evidence="3" id="KW-0234">DNA repair</keyword>
<dbReference type="GO" id="GO:0000724">
    <property type="term" value="P:double-strand break repair via homologous recombination"/>
    <property type="evidence" value="ECO:0007669"/>
    <property type="project" value="InterPro"/>
</dbReference>
<dbReference type="AlphaFoldDB" id="A0AAW2YUL8"/>
<evidence type="ECO:0000313" key="6">
    <source>
        <dbReference type="Proteomes" id="UP001431209"/>
    </source>
</evidence>
<evidence type="ECO:0000256" key="1">
    <source>
        <dbReference type="ARBA" id="ARBA00022737"/>
    </source>
</evidence>
<dbReference type="EMBL" id="JAOPGA020000687">
    <property type="protein sequence ID" value="KAL0480769.1"/>
    <property type="molecule type" value="Genomic_DNA"/>
</dbReference>
<accession>A0AAW2YUL8</accession>
<evidence type="ECO:0000313" key="5">
    <source>
        <dbReference type="EMBL" id="KAL0480769.1"/>
    </source>
</evidence>
<reference evidence="5 6" key="1">
    <citation type="submission" date="2024-03" db="EMBL/GenBank/DDBJ databases">
        <title>The Acrasis kona genome and developmental transcriptomes reveal deep origins of eukaryotic multicellular pathways.</title>
        <authorList>
            <person name="Sheikh S."/>
            <person name="Fu C.-J."/>
            <person name="Brown M.W."/>
            <person name="Baldauf S.L."/>
        </authorList>
    </citation>
    <scope>NUCLEOTIDE SEQUENCE [LARGE SCALE GENOMIC DNA]</scope>
    <source>
        <strain evidence="5 6">ATCC MYA-3509</strain>
    </source>
</reference>
<dbReference type="InterPro" id="IPR002093">
    <property type="entry name" value="BRCA2_repeat"/>
</dbReference>
<proteinExistence type="predicted"/>
<dbReference type="PANTHER" id="PTHR11289:SF0">
    <property type="entry name" value="BREAST CANCER TYPE 2 SUSCEPTIBILITY PROTEIN"/>
    <property type="match status" value="1"/>
</dbReference>
<sequence length="130" mass="14306">MRKTEQPDEQKVTSDFKTASGNNIQIDKESLIKASTFDINPVQSEAVEETEPLTLFTTASGKALKVNQDSLNIASLLLNHDQPNEIAEPIENSKPSFPLFTTASGKKVEVRGDSIMRAKSMLEANQINQD</sequence>
<evidence type="ECO:0000256" key="3">
    <source>
        <dbReference type="ARBA" id="ARBA00023204"/>
    </source>
</evidence>
<dbReference type="PANTHER" id="PTHR11289">
    <property type="entry name" value="BREAST CANCER TYPE 2 SUSCEPTIBILITY PROTEIN BRCA2"/>
    <property type="match status" value="1"/>
</dbReference>
<keyword evidence="6" id="KW-1185">Reference proteome</keyword>
<keyword evidence="2" id="KW-0227">DNA damage</keyword>